<dbReference type="PANTHER" id="PTHR37164:SF1">
    <property type="entry name" value="BACTERIOHEMERYTHRIN"/>
    <property type="match status" value="1"/>
</dbReference>
<dbReference type="RefSeq" id="WP_091355972.1">
    <property type="nucleotide sequence ID" value="NZ_AP025284.1"/>
</dbReference>
<dbReference type="AlphaFoldDB" id="A0A1H9FVK3"/>
<dbReference type="InterPro" id="IPR050669">
    <property type="entry name" value="Hemerythrin"/>
</dbReference>
<sequence>MTLLKPEQIPTVGLDFMNHDHAAAAEQINTLYQLLRQARAGDKASEELIEPLLAEIYAHSQSHFAREEAEMIRAGFPAYGCHKDEHERVLEELTQVLSQWQKDQHIEQLEDYLNTTLCDWLINHISTMDTVTAMFVGRYNHSVA</sequence>
<gene>
    <name evidence="6" type="ORF">SAMN03080615_01461</name>
</gene>
<dbReference type="PANTHER" id="PTHR37164">
    <property type="entry name" value="BACTERIOHEMERYTHRIN"/>
    <property type="match status" value="1"/>
</dbReference>
<dbReference type="Gene3D" id="1.20.120.50">
    <property type="entry name" value="Hemerythrin-like"/>
    <property type="match status" value="1"/>
</dbReference>
<protein>
    <submittedName>
        <fullName evidence="6">Hemerythrin</fullName>
    </submittedName>
</protein>
<dbReference type="InterPro" id="IPR012312">
    <property type="entry name" value="Hemerythrin-like"/>
</dbReference>
<accession>A0A1H9FVK3</accession>
<dbReference type="NCBIfam" id="TIGR02481">
    <property type="entry name" value="hemeryth_dom"/>
    <property type="match status" value="1"/>
</dbReference>
<dbReference type="PROSITE" id="PS00550">
    <property type="entry name" value="HEMERYTHRINS"/>
    <property type="match status" value="1"/>
</dbReference>
<keyword evidence="2" id="KW-0561">Oxygen transport</keyword>
<dbReference type="Pfam" id="PF01814">
    <property type="entry name" value="Hemerythrin"/>
    <property type="match status" value="1"/>
</dbReference>
<dbReference type="SUPFAM" id="SSF47188">
    <property type="entry name" value="Hemerythrin-like"/>
    <property type="match status" value="1"/>
</dbReference>
<dbReference type="EMBL" id="FOGB01000003">
    <property type="protein sequence ID" value="SEQ41867.1"/>
    <property type="molecule type" value="Genomic_DNA"/>
</dbReference>
<evidence type="ECO:0000256" key="2">
    <source>
        <dbReference type="ARBA" id="ARBA00022621"/>
    </source>
</evidence>
<organism evidence="6 7">
    <name type="scientific">Amphritea atlantica</name>
    <dbReference type="NCBI Taxonomy" id="355243"/>
    <lineage>
        <taxon>Bacteria</taxon>
        <taxon>Pseudomonadati</taxon>
        <taxon>Pseudomonadota</taxon>
        <taxon>Gammaproteobacteria</taxon>
        <taxon>Oceanospirillales</taxon>
        <taxon>Oceanospirillaceae</taxon>
        <taxon>Amphritea</taxon>
    </lineage>
</organism>
<keyword evidence="4" id="KW-0408">Iron</keyword>
<evidence type="ECO:0000256" key="3">
    <source>
        <dbReference type="ARBA" id="ARBA00022723"/>
    </source>
</evidence>
<dbReference type="CDD" id="cd12107">
    <property type="entry name" value="Hemerythrin"/>
    <property type="match status" value="1"/>
</dbReference>
<comment type="similarity">
    <text evidence="1">Belongs to the hemerythrin family.</text>
</comment>
<dbReference type="InterPro" id="IPR035938">
    <property type="entry name" value="Hemerythrin-like_sf"/>
</dbReference>
<dbReference type="GO" id="GO:0005344">
    <property type="term" value="F:oxygen carrier activity"/>
    <property type="evidence" value="ECO:0007669"/>
    <property type="project" value="UniProtKB-KW"/>
</dbReference>
<evidence type="ECO:0000313" key="7">
    <source>
        <dbReference type="Proteomes" id="UP000198749"/>
    </source>
</evidence>
<evidence type="ECO:0000259" key="5">
    <source>
        <dbReference type="Pfam" id="PF01814"/>
    </source>
</evidence>
<keyword evidence="2" id="KW-0813">Transport</keyword>
<feature type="domain" description="Hemerythrin-like" evidence="5">
    <location>
        <begin position="13"/>
        <end position="130"/>
    </location>
</feature>
<dbReference type="InterPro" id="IPR016131">
    <property type="entry name" value="Haemerythrin_Fe_BS"/>
</dbReference>
<evidence type="ECO:0000256" key="1">
    <source>
        <dbReference type="ARBA" id="ARBA00010587"/>
    </source>
</evidence>
<keyword evidence="7" id="KW-1185">Reference proteome</keyword>
<dbReference type="Proteomes" id="UP000198749">
    <property type="component" value="Unassembled WGS sequence"/>
</dbReference>
<evidence type="ECO:0000313" key="6">
    <source>
        <dbReference type="EMBL" id="SEQ41867.1"/>
    </source>
</evidence>
<evidence type="ECO:0000256" key="4">
    <source>
        <dbReference type="ARBA" id="ARBA00023004"/>
    </source>
</evidence>
<dbReference type="STRING" id="355243.SAMN03080615_01461"/>
<proteinExistence type="inferred from homology"/>
<reference evidence="7" key="1">
    <citation type="submission" date="2016-10" db="EMBL/GenBank/DDBJ databases">
        <authorList>
            <person name="Varghese N."/>
            <person name="Submissions S."/>
        </authorList>
    </citation>
    <scope>NUCLEOTIDE SEQUENCE [LARGE SCALE GENOMIC DNA]</scope>
    <source>
        <strain evidence="7">DSM 18887</strain>
    </source>
</reference>
<dbReference type="OrthoDB" id="5296936at2"/>
<dbReference type="GO" id="GO:0046872">
    <property type="term" value="F:metal ion binding"/>
    <property type="evidence" value="ECO:0007669"/>
    <property type="project" value="UniProtKB-KW"/>
</dbReference>
<dbReference type="InterPro" id="IPR012827">
    <property type="entry name" value="Hemerythrin_metal-bd"/>
</dbReference>
<keyword evidence="3" id="KW-0479">Metal-binding</keyword>
<name>A0A1H9FVK3_9GAMM</name>